<evidence type="ECO:0000313" key="1">
    <source>
        <dbReference type="EMBL" id="KAK8554351.1"/>
    </source>
</evidence>
<dbReference type="Proteomes" id="UP001472677">
    <property type="component" value="Unassembled WGS sequence"/>
</dbReference>
<proteinExistence type="predicted"/>
<organism evidence="1 2">
    <name type="scientific">Hibiscus sabdariffa</name>
    <name type="common">roselle</name>
    <dbReference type="NCBI Taxonomy" id="183260"/>
    <lineage>
        <taxon>Eukaryota</taxon>
        <taxon>Viridiplantae</taxon>
        <taxon>Streptophyta</taxon>
        <taxon>Embryophyta</taxon>
        <taxon>Tracheophyta</taxon>
        <taxon>Spermatophyta</taxon>
        <taxon>Magnoliopsida</taxon>
        <taxon>eudicotyledons</taxon>
        <taxon>Gunneridae</taxon>
        <taxon>Pentapetalae</taxon>
        <taxon>rosids</taxon>
        <taxon>malvids</taxon>
        <taxon>Malvales</taxon>
        <taxon>Malvaceae</taxon>
        <taxon>Malvoideae</taxon>
        <taxon>Hibiscus</taxon>
    </lineage>
</organism>
<gene>
    <name evidence="1" type="ORF">V6N12_031315</name>
</gene>
<reference evidence="1 2" key="1">
    <citation type="journal article" date="2024" name="G3 (Bethesda)">
        <title>Genome assembly of Hibiscus sabdariffa L. provides insights into metabolisms of medicinal natural products.</title>
        <authorList>
            <person name="Kim T."/>
        </authorList>
    </citation>
    <scope>NUCLEOTIDE SEQUENCE [LARGE SCALE GENOMIC DNA]</scope>
    <source>
        <strain evidence="1">TK-2024</strain>
        <tissue evidence="1">Old leaves</tissue>
    </source>
</reference>
<sequence length="178" mass="20113">MSSGIIGGNHACDLESSRRLPDGAVSGQLVVREKMELTGDVRVEHIDLEMNVVHSGEIAVVLGNRDVDSLDTLGVERRRRRANVVNKTNGGESGEAKTDGGPRFNVLAGLRFVETKLMLVVVERTRHVLRREVTWLLNRPSEDVTKWTWDTELSVNLVANEGSRSKEMWYMLWRRMVM</sequence>
<keyword evidence="2" id="KW-1185">Reference proteome</keyword>
<evidence type="ECO:0000313" key="2">
    <source>
        <dbReference type="Proteomes" id="UP001472677"/>
    </source>
</evidence>
<protein>
    <submittedName>
        <fullName evidence="1">Uncharacterized protein</fullName>
    </submittedName>
</protein>
<comment type="caution">
    <text evidence="1">The sequence shown here is derived from an EMBL/GenBank/DDBJ whole genome shotgun (WGS) entry which is preliminary data.</text>
</comment>
<dbReference type="EMBL" id="JBBPBM010000019">
    <property type="protein sequence ID" value="KAK8554351.1"/>
    <property type="molecule type" value="Genomic_DNA"/>
</dbReference>
<name>A0ABR2E8L6_9ROSI</name>
<accession>A0ABR2E8L6</accession>